<feature type="region of interest" description="Disordered" evidence="1">
    <location>
        <begin position="28"/>
        <end position="50"/>
    </location>
</feature>
<dbReference type="AlphaFoldDB" id="A0A7S0GFV3"/>
<evidence type="ECO:0000256" key="1">
    <source>
        <dbReference type="SAM" id="MobiDB-lite"/>
    </source>
</evidence>
<accession>A0A7S0GFV3</accession>
<proteinExistence type="predicted"/>
<organism evidence="2">
    <name type="scientific">Proboscia inermis</name>
    <dbReference type="NCBI Taxonomy" id="420281"/>
    <lineage>
        <taxon>Eukaryota</taxon>
        <taxon>Sar</taxon>
        <taxon>Stramenopiles</taxon>
        <taxon>Ochrophyta</taxon>
        <taxon>Bacillariophyta</taxon>
        <taxon>Coscinodiscophyceae</taxon>
        <taxon>Rhizosoleniophycidae</taxon>
        <taxon>Rhizosoleniales</taxon>
        <taxon>Rhizosoleniaceae</taxon>
        <taxon>Proboscia</taxon>
    </lineage>
</organism>
<evidence type="ECO:0000313" key="2">
    <source>
        <dbReference type="EMBL" id="CAD8417244.1"/>
    </source>
</evidence>
<gene>
    <name evidence="2" type="ORF">PINE0816_LOCUS13379</name>
</gene>
<protein>
    <submittedName>
        <fullName evidence="2">Uncharacterized protein</fullName>
    </submittedName>
</protein>
<reference evidence="2" key="1">
    <citation type="submission" date="2021-01" db="EMBL/GenBank/DDBJ databases">
        <authorList>
            <person name="Corre E."/>
            <person name="Pelletier E."/>
            <person name="Niang G."/>
            <person name="Scheremetjew M."/>
            <person name="Finn R."/>
            <person name="Kale V."/>
            <person name="Holt S."/>
            <person name="Cochrane G."/>
            <person name="Meng A."/>
            <person name="Brown T."/>
            <person name="Cohen L."/>
        </authorList>
    </citation>
    <scope>NUCLEOTIDE SEQUENCE</scope>
    <source>
        <strain evidence="2">CCAP1064/1</strain>
    </source>
</reference>
<sequence length="103" mass="11435">MKHVNEPTVVVLTNSAVTYDDDKGHTTHFLDDKPTLSSSFSQDPSSTLPKSCEIDPAETSATCFMNYSSPRHHKSLNDLSEDDGKVQKNLLHKNSRGCMKEPL</sequence>
<feature type="compositionally biased region" description="Polar residues" evidence="1">
    <location>
        <begin position="35"/>
        <end position="49"/>
    </location>
</feature>
<dbReference type="EMBL" id="HBEL01028845">
    <property type="protein sequence ID" value="CAD8417244.1"/>
    <property type="molecule type" value="Transcribed_RNA"/>
</dbReference>
<name>A0A7S0GFV3_9STRA</name>